<evidence type="ECO:0000313" key="1">
    <source>
        <dbReference type="EMBL" id="KAJ9078561.1"/>
    </source>
</evidence>
<name>A0ACC2TVQ4_9FUNG</name>
<protein>
    <submittedName>
        <fullName evidence="1">Uncharacterized protein</fullName>
    </submittedName>
</protein>
<sequence length="359" mass="40888">MIGLFNLHGPLRINEVFKVVPANFSFNKEHAILYIDQPVGTGYSYVDEPQGDKHNTRPDCFDQNGYSIDQCGVGLDLMEFLVKFGTVFPEAHTRPMYLLGESYAGKYLPTLASHILDHNEASGIRDQFNLRGFAIGDGLTDPETQIRHYGKLALSFGLANPNQANEIDQLAEKAIASAREGHWVQASSYRNDLFNYYRNITNNVDYYDIRNGDLPHQWKHMEKFLNQANVKSSVHFPAKRSFFRDPKVVSSMQGDIMRSVVHLFPKFEGLKMMFFQGQFDYRDGPMSQFDWLYQTFPCLKEAQAKIWEVDGHTAGYRTACHGKEVSQVTVLQAGHMVSLTQPARGLDLLNWFIKANTKP</sequence>
<organism evidence="1 2">
    <name type="scientific">Entomophthora muscae</name>
    <dbReference type="NCBI Taxonomy" id="34485"/>
    <lineage>
        <taxon>Eukaryota</taxon>
        <taxon>Fungi</taxon>
        <taxon>Fungi incertae sedis</taxon>
        <taxon>Zoopagomycota</taxon>
        <taxon>Entomophthoromycotina</taxon>
        <taxon>Entomophthoromycetes</taxon>
        <taxon>Entomophthorales</taxon>
        <taxon>Entomophthoraceae</taxon>
        <taxon>Entomophthora</taxon>
    </lineage>
</organism>
<comment type="caution">
    <text evidence="1">The sequence shown here is derived from an EMBL/GenBank/DDBJ whole genome shotgun (WGS) entry which is preliminary data.</text>
</comment>
<dbReference type="Proteomes" id="UP001165960">
    <property type="component" value="Unassembled WGS sequence"/>
</dbReference>
<proteinExistence type="predicted"/>
<evidence type="ECO:0000313" key="2">
    <source>
        <dbReference type="Proteomes" id="UP001165960"/>
    </source>
</evidence>
<keyword evidence="2" id="KW-1185">Reference proteome</keyword>
<accession>A0ACC2TVQ4</accession>
<dbReference type="EMBL" id="QTSX02002144">
    <property type="protein sequence ID" value="KAJ9078561.1"/>
    <property type="molecule type" value="Genomic_DNA"/>
</dbReference>
<reference evidence="1" key="1">
    <citation type="submission" date="2022-04" db="EMBL/GenBank/DDBJ databases">
        <title>Genome of the entomopathogenic fungus Entomophthora muscae.</title>
        <authorList>
            <person name="Elya C."/>
            <person name="Lovett B.R."/>
            <person name="Lee E."/>
            <person name="Macias A.M."/>
            <person name="Hajek A.E."/>
            <person name="De Bivort B.L."/>
            <person name="Kasson M.T."/>
            <person name="De Fine Licht H.H."/>
            <person name="Stajich J.E."/>
        </authorList>
    </citation>
    <scope>NUCLEOTIDE SEQUENCE</scope>
    <source>
        <strain evidence="1">Berkeley</strain>
    </source>
</reference>
<gene>
    <name evidence="1" type="ORF">DSO57_1005405</name>
</gene>